<dbReference type="Proteomes" id="UP000836841">
    <property type="component" value="Chromosome 1"/>
</dbReference>
<proteinExistence type="predicted"/>
<keyword evidence="4" id="KW-1185">Reference proteome</keyword>
<dbReference type="AlphaFoldDB" id="A0AAU9RE29"/>
<evidence type="ECO:0000256" key="2">
    <source>
        <dbReference type="SAM" id="Phobius"/>
    </source>
</evidence>
<name>A0AAU9RE29_THLAR</name>
<reference evidence="3 4" key="1">
    <citation type="submission" date="2022-03" db="EMBL/GenBank/DDBJ databases">
        <authorList>
            <person name="Nunn A."/>
            <person name="Chopra R."/>
            <person name="Nunn A."/>
            <person name="Contreras Garrido A."/>
        </authorList>
    </citation>
    <scope>NUCLEOTIDE SEQUENCE [LARGE SCALE GENOMIC DNA]</scope>
</reference>
<organism evidence="3 4">
    <name type="scientific">Thlaspi arvense</name>
    <name type="common">Field penny-cress</name>
    <dbReference type="NCBI Taxonomy" id="13288"/>
    <lineage>
        <taxon>Eukaryota</taxon>
        <taxon>Viridiplantae</taxon>
        <taxon>Streptophyta</taxon>
        <taxon>Embryophyta</taxon>
        <taxon>Tracheophyta</taxon>
        <taxon>Spermatophyta</taxon>
        <taxon>Magnoliopsida</taxon>
        <taxon>eudicotyledons</taxon>
        <taxon>Gunneridae</taxon>
        <taxon>Pentapetalae</taxon>
        <taxon>rosids</taxon>
        <taxon>malvids</taxon>
        <taxon>Brassicales</taxon>
        <taxon>Brassicaceae</taxon>
        <taxon>Thlaspideae</taxon>
        <taxon>Thlaspi</taxon>
    </lineage>
</organism>
<feature type="compositionally biased region" description="Low complexity" evidence="1">
    <location>
        <begin position="32"/>
        <end position="42"/>
    </location>
</feature>
<feature type="region of interest" description="Disordered" evidence="1">
    <location>
        <begin position="27"/>
        <end position="66"/>
    </location>
</feature>
<feature type="transmembrane region" description="Helical" evidence="2">
    <location>
        <begin position="225"/>
        <end position="246"/>
    </location>
</feature>
<sequence>MVMDREERRRRIMERGSDRLALITGQIHNFDPSSPSSSSSSSAFHQRTYSESLMPQTQSDRHLIQESPSLKYQFKGEVKAREEPKLSTVLHKPLKTETAIPEEARSVKSQSQRPRSFFSSKKVNASIISSERSRILSSLTIAAFVVLLPRLNIIRSETILALRPLWLLLLTDCAIVMSHLTMEASGGGLSHEMEEEGTGTKDGNKGENWSDAEKLLERGVVVYQALRGMFIDCSLYMVVVICGVCLI</sequence>
<feature type="region of interest" description="Disordered" evidence="1">
    <location>
        <begin position="187"/>
        <end position="207"/>
    </location>
</feature>
<keyword evidence="2" id="KW-0812">Transmembrane</keyword>
<feature type="transmembrane region" description="Helical" evidence="2">
    <location>
        <begin position="165"/>
        <end position="182"/>
    </location>
</feature>
<dbReference type="PANTHER" id="PTHR35469:SF5">
    <property type="entry name" value="TRANSMEMBRANE PROTEIN"/>
    <property type="match status" value="1"/>
</dbReference>
<evidence type="ECO:0000256" key="1">
    <source>
        <dbReference type="SAM" id="MobiDB-lite"/>
    </source>
</evidence>
<gene>
    <name evidence="3" type="ORF">TAV2_LOCUS3992</name>
</gene>
<keyword evidence="2" id="KW-1133">Transmembrane helix</keyword>
<evidence type="ECO:0000313" key="4">
    <source>
        <dbReference type="Proteomes" id="UP000836841"/>
    </source>
</evidence>
<protein>
    <submittedName>
        <fullName evidence="3">Uncharacterized protein</fullName>
    </submittedName>
</protein>
<accession>A0AAU9RE29</accession>
<feature type="compositionally biased region" description="Polar residues" evidence="1">
    <location>
        <begin position="43"/>
        <end position="58"/>
    </location>
</feature>
<keyword evidence="2" id="KW-0472">Membrane</keyword>
<evidence type="ECO:0000313" key="3">
    <source>
        <dbReference type="EMBL" id="CAH2036487.1"/>
    </source>
</evidence>
<dbReference type="EMBL" id="OU466857">
    <property type="protein sequence ID" value="CAH2036487.1"/>
    <property type="molecule type" value="Genomic_DNA"/>
</dbReference>
<dbReference type="PANTHER" id="PTHR35469">
    <property type="entry name" value="TRANSMEMBRANE PROTEIN"/>
    <property type="match status" value="1"/>
</dbReference>